<reference evidence="1 2" key="1">
    <citation type="submission" date="2019-03" db="EMBL/GenBank/DDBJ databases">
        <title>Single cell metagenomics reveals metabolic interactions within the superorganism composed of flagellate Streblomastix strix and complex community of Bacteroidetes bacteria on its surface.</title>
        <authorList>
            <person name="Treitli S.C."/>
            <person name="Kolisko M."/>
            <person name="Husnik F."/>
            <person name="Keeling P."/>
            <person name="Hampl V."/>
        </authorList>
    </citation>
    <scope>NUCLEOTIDE SEQUENCE [LARGE SCALE GENOMIC DNA]</scope>
    <source>
        <strain evidence="1">ST1C</strain>
    </source>
</reference>
<dbReference type="AlphaFoldDB" id="A0A5J4VXD3"/>
<organism evidence="1 2">
    <name type="scientific">Streblomastix strix</name>
    <dbReference type="NCBI Taxonomy" id="222440"/>
    <lineage>
        <taxon>Eukaryota</taxon>
        <taxon>Metamonada</taxon>
        <taxon>Preaxostyla</taxon>
        <taxon>Oxymonadida</taxon>
        <taxon>Streblomastigidae</taxon>
        <taxon>Streblomastix</taxon>
    </lineage>
</organism>
<name>A0A5J4VXD3_9EUKA</name>
<gene>
    <name evidence="1" type="ORF">EZS28_017253</name>
</gene>
<proteinExistence type="predicted"/>
<protein>
    <submittedName>
        <fullName evidence="1">Uncharacterized protein</fullName>
    </submittedName>
</protein>
<accession>A0A5J4VXD3</accession>
<sequence>MKGSLLDGINKSLKAQKLVTVLDSYNHTHVGDHEITPSERYGAMTNCMDLLVFNINNDVNIAVAFPTIEAAPTAMIGMKHQPEDCRVRPHWILLMSVKQSVALILVKIQDEEASLEEITKICIISLSSYYLTDSGRNYEISNLHSELDNINDELKYYEQRAADRNAAIKAAKEEVETWNFELDLRRNLPTLYGFNAKCVWVRSCKKICMSTQESRPDKVINLEGMSNSQMNEGADGSQFLMEGRRLYEDSCKQSSNIVFEWLQSFRANDMAIQLLEKVKRMNELQKEVLEGYQGTKLENLDTTGERASLEVRSDIKRREMAIRQRVSDEKDAAILAGAQDLRDERETQRFAIHGIKMTEAAMTDMIMGSKKMVMNELLSTNHALRIIAGDAQIQREVAIAPKDAKEVLQTGGGATLLYGSESKKKVEEVLKHSKLIANLESSGTTAAGKNEATQQSQQQKLEQQILLISSNLCELWHELTEYLEYCTAGLLETIQLELDWTWVPIARQFMATVLISRTSLATKATGTNDEHAKVPETEFGQQPCAGATATAVRREKWNERACGS</sequence>
<dbReference type="EMBL" id="SNRW01004468">
    <property type="protein sequence ID" value="KAA6387218.1"/>
    <property type="molecule type" value="Genomic_DNA"/>
</dbReference>
<dbReference type="Proteomes" id="UP000324800">
    <property type="component" value="Unassembled WGS sequence"/>
</dbReference>
<evidence type="ECO:0000313" key="1">
    <source>
        <dbReference type="EMBL" id="KAA6387218.1"/>
    </source>
</evidence>
<evidence type="ECO:0000313" key="2">
    <source>
        <dbReference type="Proteomes" id="UP000324800"/>
    </source>
</evidence>
<comment type="caution">
    <text evidence="1">The sequence shown here is derived from an EMBL/GenBank/DDBJ whole genome shotgun (WGS) entry which is preliminary data.</text>
</comment>